<reference evidence="3 4" key="1">
    <citation type="submission" date="2017-08" db="EMBL/GenBank/DDBJ databases">
        <title>Reclassification of Bisgaard taxon 37 and 44.</title>
        <authorList>
            <person name="Christensen H."/>
        </authorList>
    </citation>
    <scope>NUCLEOTIDE SEQUENCE [LARGE SCALE GENOMIC DNA]</scope>
    <source>
        <strain evidence="3 4">B96_4</strain>
    </source>
</reference>
<dbReference type="InterPro" id="IPR006935">
    <property type="entry name" value="Helicase/UvrB_N"/>
</dbReference>
<keyword evidence="1" id="KW-1133">Transmembrane helix</keyword>
<dbReference type="AlphaFoldDB" id="A0A3A1Y6E2"/>
<evidence type="ECO:0000259" key="2">
    <source>
        <dbReference type="PROSITE" id="PS51192"/>
    </source>
</evidence>
<dbReference type="OrthoDB" id="9803459at2"/>
<feature type="domain" description="Helicase ATP-binding" evidence="2">
    <location>
        <begin position="55"/>
        <end position="249"/>
    </location>
</feature>
<dbReference type="Gene3D" id="3.40.50.300">
    <property type="entry name" value="P-loop containing nucleotide triphosphate hydrolases"/>
    <property type="match status" value="2"/>
</dbReference>
<proteinExistence type="predicted"/>
<dbReference type="InterPro" id="IPR014001">
    <property type="entry name" value="Helicase_ATP-bd"/>
</dbReference>
<keyword evidence="3" id="KW-0540">Nuclease</keyword>
<evidence type="ECO:0000313" key="4">
    <source>
        <dbReference type="Proteomes" id="UP000266258"/>
    </source>
</evidence>
<keyword evidence="4" id="KW-1185">Reference proteome</keyword>
<keyword evidence="1" id="KW-0472">Membrane</keyword>
<dbReference type="SMART" id="SM00487">
    <property type="entry name" value="DEXDc"/>
    <property type="match status" value="1"/>
</dbReference>
<dbReference type="GO" id="GO:0003677">
    <property type="term" value="F:DNA binding"/>
    <property type="evidence" value="ECO:0007669"/>
    <property type="project" value="InterPro"/>
</dbReference>
<dbReference type="PANTHER" id="PTHR47396">
    <property type="entry name" value="TYPE I RESTRICTION ENZYME ECOKI R PROTEIN"/>
    <property type="match status" value="1"/>
</dbReference>
<dbReference type="CDD" id="cd18785">
    <property type="entry name" value="SF2_C"/>
    <property type="match status" value="1"/>
</dbReference>
<comment type="caution">
    <text evidence="3">The sequence shown here is derived from an EMBL/GenBank/DDBJ whole genome shotgun (WGS) entry which is preliminary data.</text>
</comment>
<keyword evidence="3" id="KW-0378">Hydrolase</keyword>
<dbReference type="EMBL" id="NRJH01000008">
    <property type="protein sequence ID" value="RIY33832.1"/>
    <property type="molecule type" value="Genomic_DNA"/>
</dbReference>
<dbReference type="Pfam" id="PF04851">
    <property type="entry name" value="ResIII"/>
    <property type="match status" value="1"/>
</dbReference>
<keyword evidence="1" id="KW-0812">Transmembrane</keyword>
<feature type="transmembrane region" description="Helical" evidence="1">
    <location>
        <begin position="65"/>
        <end position="86"/>
    </location>
</feature>
<dbReference type="SUPFAM" id="SSF52540">
    <property type="entry name" value="P-loop containing nucleoside triphosphate hydrolases"/>
    <property type="match status" value="2"/>
</dbReference>
<sequence>MTKKFLYEELESILKYDNTIELPEIIQTGLAPRIALREYQEQAFKSFVTYFENEQLRKEKQVHTLFHMATGSGKTVIMAGLILYLYTKGYRKFLFFVNQTNVLEKTIENFINTTSSKYLFNEVIESLGKRIKIKKVTNFSGNNLDDDIEIIFTTTQKLHLDLALAKENSITYEDFKDHQVVFISDESHHINSSTKKPTKDELQATKSWETSVMTALRQNKDSMMLEFTATCDLKDSNVLEKYRDKIVFNYPLIAFRTSGYTKDFKNLASDTDLWTRALIALIISEYRKFLFADLKINIKPVLMLKSQKIAESEAFYEEFFTQMKKLTASQIKSLETSDIEVLNQALQYFQQQDPSYEFLGQSLRDSFTQETSIIMNGTSDNNREKQLLVNSLEDQNNHIRLIFAVDMLNEGWDVLNLFDIVRLYDTRQASGKAGKIGAYTIREAQLIGRGARYCPFVDDDPELKFKRKYDSDLTNPKRILETMYFHSKNDSRYITELKQALIETGLQAQELIKLEYKLKEDFKNSDFFKDGFVFANKRVIKSRAQVTGVEERVKGKSYQFKTKSGKGYESSFFDENSDVYQVSNLDLITNTKVLKFKDIDLNILLGASEFFNELRFDILQEKYPHLTSKKEFLTAENYLGNCRIEITYFNQSLRGKDIFIAVKQVLNEISSHILSLKPQYEGTHEFEAKRIKDVLKDKTIQVEKIDSNGGKGDSQNECVNENLRLNLEKENWYVFNDNYGTSEEKSFIKYFKNEIKPELDKLNLTYYLIRNERVSELAIYSFEHGERFEPDYLLFVRKKELDNSYLTYQGYIEPKGAHLIEQDLWKEDFILELSEEPRTQGFLYGNYRIFGLPFFNREKNDSKFDLELRNFLDQLQLA</sequence>
<dbReference type="GO" id="GO:0005524">
    <property type="term" value="F:ATP binding"/>
    <property type="evidence" value="ECO:0007669"/>
    <property type="project" value="InterPro"/>
</dbReference>
<dbReference type="RefSeq" id="WP_119496403.1">
    <property type="nucleotide sequence ID" value="NZ_NRJH01000008.1"/>
</dbReference>
<dbReference type="GO" id="GO:0004519">
    <property type="term" value="F:endonuclease activity"/>
    <property type="evidence" value="ECO:0007669"/>
    <property type="project" value="UniProtKB-KW"/>
</dbReference>
<dbReference type="GO" id="GO:0016787">
    <property type="term" value="F:hydrolase activity"/>
    <property type="evidence" value="ECO:0007669"/>
    <property type="project" value="InterPro"/>
</dbReference>
<dbReference type="PROSITE" id="PS51192">
    <property type="entry name" value="HELICASE_ATP_BIND_1"/>
    <property type="match status" value="1"/>
</dbReference>
<keyword evidence="3" id="KW-0255">Endonuclease</keyword>
<dbReference type="PANTHER" id="PTHR47396:SF1">
    <property type="entry name" value="ATP-DEPENDENT HELICASE IRC3-RELATED"/>
    <property type="match status" value="1"/>
</dbReference>
<evidence type="ECO:0000313" key="3">
    <source>
        <dbReference type="EMBL" id="RIY33832.1"/>
    </source>
</evidence>
<accession>A0A3A1Y6E2</accession>
<dbReference type="InterPro" id="IPR050742">
    <property type="entry name" value="Helicase_Restrict-Modif_Enz"/>
</dbReference>
<name>A0A3A1Y6E2_9GAMM</name>
<organism evidence="3 4">
    <name type="scientific">Psittacicella melopsittaci</name>
    <dbReference type="NCBI Taxonomy" id="2028576"/>
    <lineage>
        <taxon>Bacteria</taxon>
        <taxon>Pseudomonadati</taxon>
        <taxon>Pseudomonadota</taxon>
        <taxon>Gammaproteobacteria</taxon>
        <taxon>Pasteurellales</taxon>
        <taxon>Psittacicellaceae</taxon>
        <taxon>Psittacicella</taxon>
    </lineage>
</organism>
<gene>
    <name evidence="3" type="ORF">CJP74_00925</name>
</gene>
<dbReference type="Proteomes" id="UP000266258">
    <property type="component" value="Unassembled WGS sequence"/>
</dbReference>
<dbReference type="InterPro" id="IPR027417">
    <property type="entry name" value="P-loop_NTPase"/>
</dbReference>
<protein>
    <submittedName>
        <fullName evidence="3">Type III restriction endonuclease subunit R</fullName>
    </submittedName>
</protein>
<evidence type="ECO:0000256" key="1">
    <source>
        <dbReference type="SAM" id="Phobius"/>
    </source>
</evidence>
<dbReference type="GO" id="GO:0005829">
    <property type="term" value="C:cytosol"/>
    <property type="evidence" value="ECO:0007669"/>
    <property type="project" value="TreeGrafter"/>
</dbReference>